<dbReference type="SMART" id="SM00960">
    <property type="entry name" value="Robl_LC7"/>
    <property type="match status" value="1"/>
</dbReference>
<dbReference type="EMBL" id="JAQHRD010000002">
    <property type="protein sequence ID" value="KAJ6443968.1"/>
    <property type="molecule type" value="Genomic_DNA"/>
</dbReference>
<feature type="domain" description="Roadblock/LAMTOR2" evidence="2">
    <location>
        <begin position="13"/>
        <end position="148"/>
    </location>
</feature>
<sequence>MADTTAANGHDALDEKLGRLSKKPGVKASIVLDRASGAILKTSGDVAALRTAKSRDAATAASFSNEAPLAEASEAKGVEDFAAMIWNFVNTSGQLVHEVDTDVCGSFLKGLRLVADSKKDELRLLRLRTKKQEIVIVPDTKYLLTVVHDTPPA</sequence>
<reference evidence="3" key="1">
    <citation type="submission" date="2023-01" db="EMBL/GenBank/DDBJ databases">
        <title>The growth and conidiation of Purpureocillium lavendulum are regulated by nitrogen source and histone H3K14 acetylation.</title>
        <authorList>
            <person name="Tang P."/>
            <person name="Han J."/>
            <person name="Zhang C."/>
            <person name="Tang P."/>
            <person name="Qi F."/>
            <person name="Zhang K."/>
            <person name="Liang L."/>
        </authorList>
    </citation>
    <scope>NUCLEOTIDE SEQUENCE</scope>
    <source>
        <strain evidence="3">YMF1.00683</strain>
    </source>
</reference>
<dbReference type="InterPro" id="IPR004942">
    <property type="entry name" value="Roadblock/LAMTOR2_dom"/>
</dbReference>
<dbReference type="AlphaFoldDB" id="A0AB34FX18"/>
<accession>A0AB34FX18</accession>
<protein>
    <submittedName>
        <fullName evidence="3">Dynein light chain-related protein</fullName>
    </submittedName>
</protein>
<evidence type="ECO:0000313" key="3">
    <source>
        <dbReference type="EMBL" id="KAJ6443968.1"/>
    </source>
</evidence>
<name>A0AB34FX18_9HYPO</name>
<gene>
    <name evidence="3" type="primary">DYNLRB</name>
    <name evidence="3" type="ORF">O9K51_02361</name>
</gene>
<proteinExistence type="inferred from homology"/>
<comment type="similarity">
    <text evidence="1">Belongs to the GAMAD family.</text>
</comment>
<evidence type="ECO:0000313" key="4">
    <source>
        <dbReference type="Proteomes" id="UP001163105"/>
    </source>
</evidence>
<dbReference type="PANTHER" id="PTHR10779">
    <property type="entry name" value="DYNEIN LIGHT CHAIN ROADBLOCK"/>
    <property type="match status" value="1"/>
</dbReference>
<evidence type="ECO:0000259" key="2">
    <source>
        <dbReference type="SMART" id="SM00960"/>
    </source>
</evidence>
<keyword evidence="4" id="KW-1185">Reference proteome</keyword>
<organism evidence="3 4">
    <name type="scientific">Purpureocillium lavendulum</name>
    <dbReference type="NCBI Taxonomy" id="1247861"/>
    <lineage>
        <taxon>Eukaryota</taxon>
        <taxon>Fungi</taxon>
        <taxon>Dikarya</taxon>
        <taxon>Ascomycota</taxon>
        <taxon>Pezizomycotina</taxon>
        <taxon>Sordariomycetes</taxon>
        <taxon>Hypocreomycetidae</taxon>
        <taxon>Hypocreales</taxon>
        <taxon>Ophiocordycipitaceae</taxon>
        <taxon>Purpureocillium</taxon>
    </lineage>
</organism>
<evidence type="ECO:0000256" key="1">
    <source>
        <dbReference type="ARBA" id="ARBA00007191"/>
    </source>
</evidence>
<dbReference type="Proteomes" id="UP001163105">
    <property type="component" value="Unassembled WGS sequence"/>
</dbReference>
<comment type="caution">
    <text evidence="3">The sequence shown here is derived from an EMBL/GenBank/DDBJ whole genome shotgun (WGS) entry which is preliminary data.</text>
</comment>
<dbReference type="Gene3D" id="3.30.450.30">
    <property type="entry name" value="Dynein light chain 2a, cytoplasmic"/>
    <property type="match status" value="1"/>
</dbReference>
<dbReference type="SUPFAM" id="SSF103196">
    <property type="entry name" value="Roadblock/LC7 domain"/>
    <property type="match status" value="1"/>
</dbReference>